<comment type="subcellular location">
    <subcellularLocation>
        <location evidence="1">Nucleus</location>
    </subcellularLocation>
</comment>
<feature type="compositionally biased region" description="Acidic residues" evidence="10">
    <location>
        <begin position="12"/>
        <end position="22"/>
    </location>
</feature>
<evidence type="ECO:0000256" key="3">
    <source>
        <dbReference type="ARBA" id="ARBA00022723"/>
    </source>
</evidence>
<dbReference type="Gene3D" id="3.30.160.60">
    <property type="entry name" value="Classic Zinc Finger"/>
    <property type="match status" value="9"/>
</dbReference>
<dbReference type="InterPro" id="IPR013087">
    <property type="entry name" value="Znf_C2H2_type"/>
</dbReference>
<feature type="domain" description="C2H2-type" evidence="11">
    <location>
        <begin position="294"/>
        <end position="322"/>
    </location>
</feature>
<feature type="compositionally biased region" description="Basic and acidic residues" evidence="10">
    <location>
        <begin position="84"/>
        <end position="102"/>
    </location>
</feature>
<feature type="region of interest" description="Disordered" evidence="10">
    <location>
        <begin position="1"/>
        <end position="102"/>
    </location>
</feature>
<dbReference type="EMBL" id="BLKM01000135">
    <property type="protein sequence ID" value="GFG29379.1"/>
    <property type="molecule type" value="Genomic_DNA"/>
</dbReference>
<feature type="region of interest" description="Disordered" evidence="10">
    <location>
        <begin position="215"/>
        <end position="234"/>
    </location>
</feature>
<dbReference type="Proteomes" id="UP000502823">
    <property type="component" value="Unassembled WGS sequence"/>
</dbReference>
<dbReference type="AlphaFoldDB" id="A0A6L2PAH0"/>
<reference evidence="13" key="1">
    <citation type="submission" date="2020-01" db="EMBL/GenBank/DDBJ databases">
        <title>Draft genome sequence of the Termite Coptotermes fromosanus.</title>
        <authorList>
            <person name="Itakura S."/>
            <person name="Yosikawa Y."/>
            <person name="Umezawa K."/>
        </authorList>
    </citation>
    <scope>NUCLEOTIDE SEQUENCE [LARGE SCALE GENOMIC DNA]</scope>
</reference>
<dbReference type="PANTHER" id="PTHR24409:SF331">
    <property type="entry name" value="ZINC FINGER PROTEIN 322A"/>
    <property type="match status" value="1"/>
</dbReference>
<gene>
    <name evidence="12" type="ORF">Cfor_06122</name>
</gene>
<feature type="domain" description="C2H2-type" evidence="11">
    <location>
        <begin position="586"/>
        <end position="613"/>
    </location>
</feature>
<feature type="domain" description="C2H2-type" evidence="11">
    <location>
        <begin position="354"/>
        <end position="381"/>
    </location>
</feature>
<comment type="similarity">
    <text evidence="2">Belongs to the krueppel C2H2-type zinc-finger protein family.</text>
</comment>
<dbReference type="GO" id="GO:0005634">
    <property type="term" value="C:nucleus"/>
    <property type="evidence" value="ECO:0007669"/>
    <property type="project" value="UniProtKB-SubCell"/>
</dbReference>
<feature type="domain" description="C2H2-type" evidence="11">
    <location>
        <begin position="446"/>
        <end position="473"/>
    </location>
</feature>
<dbReference type="GO" id="GO:0008270">
    <property type="term" value="F:zinc ion binding"/>
    <property type="evidence" value="ECO:0007669"/>
    <property type="project" value="UniProtKB-KW"/>
</dbReference>
<evidence type="ECO:0000256" key="5">
    <source>
        <dbReference type="ARBA" id="ARBA00022771"/>
    </source>
</evidence>
<evidence type="ECO:0000256" key="2">
    <source>
        <dbReference type="ARBA" id="ARBA00006991"/>
    </source>
</evidence>
<dbReference type="GO" id="GO:0000977">
    <property type="term" value="F:RNA polymerase II transcription regulatory region sequence-specific DNA binding"/>
    <property type="evidence" value="ECO:0007669"/>
    <property type="project" value="TreeGrafter"/>
</dbReference>
<dbReference type="OrthoDB" id="9439903at2759"/>
<evidence type="ECO:0000313" key="13">
    <source>
        <dbReference type="Proteomes" id="UP000502823"/>
    </source>
</evidence>
<proteinExistence type="inferred from homology"/>
<evidence type="ECO:0000256" key="10">
    <source>
        <dbReference type="SAM" id="MobiDB-lite"/>
    </source>
</evidence>
<dbReference type="FunFam" id="3.30.160.60:FF:002343">
    <property type="entry name" value="Zinc finger protein 33A"/>
    <property type="match status" value="1"/>
</dbReference>
<dbReference type="GO" id="GO:0000981">
    <property type="term" value="F:DNA-binding transcription factor activity, RNA polymerase II-specific"/>
    <property type="evidence" value="ECO:0007669"/>
    <property type="project" value="TreeGrafter"/>
</dbReference>
<dbReference type="InterPro" id="IPR036236">
    <property type="entry name" value="Znf_C2H2_sf"/>
</dbReference>
<evidence type="ECO:0000256" key="6">
    <source>
        <dbReference type="ARBA" id="ARBA00022833"/>
    </source>
</evidence>
<evidence type="ECO:0000256" key="8">
    <source>
        <dbReference type="ARBA" id="ARBA00023242"/>
    </source>
</evidence>
<keyword evidence="4" id="KW-0677">Repeat</keyword>
<feature type="domain" description="C2H2-type" evidence="11">
    <location>
        <begin position="502"/>
        <end position="529"/>
    </location>
</feature>
<dbReference type="SUPFAM" id="SSF57667">
    <property type="entry name" value="beta-beta-alpha zinc fingers"/>
    <property type="match status" value="6"/>
</dbReference>
<dbReference type="PROSITE" id="PS00028">
    <property type="entry name" value="ZINC_FINGER_C2H2_1"/>
    <property type="match status" value="9"/>
</dbReference>
<keyword evidence="8" id="KW-0539">Nucleus</keyword>
<evidence type="ECO:0000256" key="1">
    <source>
        <dbReference type="ARBA" id="ARBA00004123"/>
    </source>
</evidence>
<name>A0A6L2PAH0_COPFO</name>
<dbReference type="FunFam" id="3.30.160.60:FF:000875">
    <property type="entry name" value="zinc finger protein 236 isoform X7"/>
    <property type="match status" value="1"/>
</dbReference>
<dbReference type="PANTHER" id="PTHR24409">
    <property type="entry name" value="ZINC FINGER PROTEIN 142"/>
    <property type="match status" value="1"/>
</dbReference>
<keyword evidence="6" id="KW-0862">Zinc</keyword>
<comment type="caution">
    <text evidence="12">The sequence shown here is derived from an EMBL/GenBank/DDBJ whole genome shotgun (WGS) entry which is preliminary data.</text>
</comment>
<keyword evidence="7" id="KW-0238">DNA-binding</keyword>
<dbReference type="FunFam" id="3.30.160.60:FF:000446">
    <property type="entry name" value="Zinc finger protein"/>
    <property type="match status" value="3"/>
</dbReference>
<dbReference type="SMART" id="SM00355">
    <property type="entry name" value="ZnF_C2H2"/>
    <property type="match status" value="10"/>
</dbReference>
<feature type="domain" description="C2H2-type" evidence="11">
    <location>
        <begin position="474"/>
        <end position="501"/>
    </location>
</feature>
<feature type="domain" description="C2H2-type" evidence="11">
    <location>
        <begin position="323"/>
        <end position="351"/>
    </location>
</feature>
<dbReference type="Pfam" id="PF00096">
    <property type="entry name" value="zf-C2H2"/>
    <property type="match status" value="7"/>
</dbReference>
<feature type="domain" description="C2H2-type" evidence="11">
    <location>
        <begin position="403"/>
        <end position="431"/>
    </location>
</feature>
<organism evidence="12 13">
    <name type="scientific">Coptotermes formosanus</name>
    <name type="common">Formosan subterranean termite</name>
    <dbReference type="NCBI Taxonomy" id="36987"/>
    <lineage>
        <taxon>Eukaryota</taxon>
        <taxon>Metazoa</taxon>
        <taxon>Ecdysozoa</taxon>
        <taxon>Arthropoda</taxon>
        <taxon>Hexapoda</taxon>
        <taxon>Insecta</taxon>
        <taxon>Pterygota</taxon>
        <taxon>Neoptera</taxon>
        <taxon>Polyneoptera</taxon>
        <taxon>Dictyoptera</taxon>
        <taxon>Blattodea</taxon>
        <taxon>Blattoidea</taxon>
        <taxon>Termitoidae</taxon>
        <taxon>Rhinotermitidae</taxon>
        <taxon>Coptotermes</taxon>
    </lineage>
</organism>
<accession>A0A6L2PAH0</accession>
<evidence type="ECO:0000259" key="11">
    <source>
        <dbReference type="PROSITE" id="PS50157"/>
    </source>
</evidence>
<dbReference type="PROSITE" id="PS50157">
    <property type="entry name" value="ZINC_FINGER_C2H2_2"/>
    <property type="match status" value="10"/>
</dbReference>
<evidence type="ECO:0000256" key="9">
    <source>
        <dbReference type="PROSITE-ProRule" id="PRU00042"/>
    </source>
</evidence>
<keyword evidence="5 9" id="KW-0863">Zinc-finger</keyword>
<feature type="compositionally biased region" description="Basic and acidic residues" evidence="10">
    <location>
        <begin position="55"/>
        <end position="66"/>
    </location>
</feature>
<feature type="domain" description="C2H2-type" evidence="11">
    <location>
        <begin position="530"/>
        <end position="557"/>
    </location>
</feature>
<feature type="domain" description="C2H2-type" evidence="11">
    <location>
        <begin position="558"/>
        <end position="585"/>
    </location>
</feature>
<dbReference type="InParanoid" id="A0A6L2PAH0"/>
<feature type="compositionally biased region" description="Basic and acidic residues" evidence="10">
    <location>
        <begin position="23"/>
        <end position="48"/>
    </location>
</feature>
<evidence type="ECO:0000313" key="12">
    <source>
        <dbReference type="EMBL" id="GFG29379.1"/>
    </source>
</evidence>
<keyword evidence="13" id="KW-1185">Reference proteome</keyword>
<sequence length="615" mass="70953">MPRTKKVILDDLQLEEEEEEEEEKRRKLEEMKKRQRLIEAQKARERRANQTPEEIAARRMRDAQRARERRARLTPEQIARQRHRDAVLKREKRAKETEAEKAIRRSLEAQKARERRAKMLGKKQGFTSICSAAASRMGLTHFMDLAERTDLKCDQNITDPLSIPTGSDGLGTQWIKQEVDEDFMDFCASAFTNIPVKIELQEDLQVTCEGEPRFPNENIATNEEEYTEQRGSSDVVGSCKTNADNVCVGICSELQDGEYRGMENEDSCRSSYQNENSVGERDCNAKTRPKTRPHQCDVCGKTLSSKGNMRLHKIKRHGLKTPFVCKICQATFDYRRDVVRHRNEAHRRKSDGMFECQKCGKVAYEFHNFMTHMRIHSKPENASDTMSSDQKKYKKKWEISQTFICELCGKAFKRSDSLKTHRMFVHLADGGALAAKFKLQLQEKNYVCDTCGRRFAFRCLLRDHMNIHSGMKPYACLECGRAFAQRASLKQHTKTHGGYKPFPCPECNLAFYGRGDLKKHMRKHTGERPFVCEVCGESYAQSSHLNVHRRSHTGERPFICDICGRGFTKSSDVIRHRRIHTGELPFLCQVCGKGFRQSAQCANHIKNHHSETLDL</sequence>
<keyword evidence="3" id="KW-0479">Metal-binding</keyword>
<protein>
    <recommendedName>
        <fullName evidence="11">C2H2-type domain-containing protein</fullName>
    </recommendedName>
</protein>
<evidence type="ECO:0000256" key="7">
    <source>
        <dbReference type="ARBA" id="ARBA00023125"/>
    </source>
</evidence>
<evidence type="ECO:0000256" key="4">
    <source>
        <dbReference type="ARBA" id="ARBA00022737"/>
    </source>
</evidence>
<dbReference type="FunFam" id="3.30.160.60:FF:000512">
    <property type="entry name" value="zinc finger protein 197 isoform X1"/>
    <property type="match status" value="1"/>
</dbReference>